<sequence>MRAGVKIALALAVLLGSLSVAPQLGPSESVSAAVNTTSIDHLRKEIVRAISQRLGTLEVTYTGKEASLKKDIRDTLDAAVYSDDYLHYIVKTYGYRSTMSGNKAKIDFSFTYWETLPQTNEVKKRVAQVLGKILTKGMNDHQKVKAIHDWIVTNIAYDTRLISHSAYDGISKGKTVCQGYALLTYEMMKQAGIPVKIMEGTSRGISHTWNLVQIGGKWYHLDTTWDDPVPDVAGRTVYNYYNLTDAQIRPDHKWTPSTHIPRAVTPYDQSLASLSVSDSSKSSFYDKLYEQLGYLYLADAYTATSLQDLTSNIQDAVANRKKELVIRYTRGTTIKSDMKKAFAAQKGLSGFSYSYEDYSRTTINDKLLRIVFKYS</sequence>
<dbReference type="SUPFAM" id="SSF54001">
    <property type="entry name" value="Cysteine proteinases"/>
    <property type="match status" value="1"/>
</dbReference>
<dbReference type="GO" id="GO:0005737">
    <property type="term" value="C:cytoplasm"/>
    <property type="evidence" value="ECO:0007669"/>
    <property type="project" value="TreeGrafter"/>
</dbReference>
<reference evidence="2 3" key="1">
    <citation type="submission" date="2019-03" db="EMBL/GenBank/DDBJ databases">
        <title>Cohnella endophytica sp. nov., a novel endophytic bacterium isolated from bark of Sonneratia apetala.</title>
        <authorList>
            <person name="Tuo L."/>
        </authorList>
    </citation>
    <scope>NUCLEOTIDE SEQUENCE [LARGE SCALE GENOMIC DNA]</scope>
    <source>
        <strain evidence="2 3">CCTCC AB 208254</strain>
    </source>
</reference>
<dbReference type="Proteomes" id="UP000297900">
    <property type="component" value="Unassembled WGS sequence"/>
</dbReference>
<evidence type="ECO:0000313" key="3">
    <source>
        <dbReference type="Proteomes" id="UP000297900"/>
    </source>
</evidence>
<feature type="domain" description="Transglutaminase-like" evidence="1">
    <location>
        <begin position="169"/>
        <end position="225"/>
    </location>
</feature>
<organism evidence="2 3">
    <name type="scientific">Cohnella luojiensis</name>
    <dbReference type="NCBI Taxonomy" id="652876"/>
    <lineage>
        <taxon>Bacteria</taxon>
        <taxon>Bacillati</taxon>
        <taxon>Bacillota</taxon>
        <taxon>Bacilli</taxon>
        <taxon>Bacillales</taxon>
        <taxon>Paenibacillaceae</taxon>
        <taxon>Cohnella</taxon>
    </lineage>
</organism>
<dbReference type="InterPro" id="IPR052557">
    <property type="entry name" value="CAP/Cytokinesis_protein"/>
</dbReference>
<dbReference type="SMART" id="SM00460">
    <property type="entry name" value="TGc"/>
    <property type="match status" value="1"/>
</dbReference>
<protein>
    <submittedName>
        <fullName evidence="2">Transglutaminase</fullName>
    </submittedName>
</protein>
<accession>A0A4Y8M150</accession>
<dbReference type="OrthoDB" id="9788327at2"/>
<evidence type="ECO:0000313" key="2">
    <source>
        <dbReference type="EMBL" id="TFE25533.1"/>
    </source>
</evidence>
<dbReference type="PANTHER" id="PTHR46333:SF2">
    <property type="entry name" value="CYTOKINESIS PROTEIN 3"/>
    <property type="match status" value="1"/>
</dbReference>
<gene>
    <name evidence="2" type="ORF">E2980_13135</name>
</gene>
<dbReference type="AlphaFoldDB" id="A0A4Y8M150"/>
<dbReference type="EMBL" id="SOMN01000018">
    <property type="protein sequence ID" value="TFE25533.1"/>
    <property type="molecule type" value="Genomic_DNA"/>
</dbReference>
<comment type="caution">
    <text evidence="2">The sequence shown here is derived from an EMBL/GenBank/DDBJ whole genome shotgun (WGS) entry which is preliminary data.</text>
</comment>
<evidence type="ECO:0000259" key="1">
    <source>
        <dbReference type="SMART" id="SM00460"/>
    </source>
</evidence>
<dbReference type="Gene3D" id="3.10.620.30">
    <property type="match status" value="1"/>
</dbReference>
<dbReference type="PANTHER" id="PTHR46333">
    <property type="entry name" value="CYTOKINESIS PROTEIN 3"/>
    <property type="match status" value="1"/>
</dbReference>
<dbReference type="RefSeq" id="WP_135152652.1">
    <property type="nucleotide sequence ID" value="NZ_SOMN01000018.1"/>
</dbReference>
<dbReference type="InterPro" id="IPR038765">
    <property type="entry name" value="Papain-like_cys_pep_sf"/>
</dbReference>
<dbReference type="Pfam" id="PF01841">
    <property type="entry name" value="Transglut_core"/>
    <property type="match status" value="1"/>
</dbReference>
<name>A0A4Y8M150_9BACL</name>
<keyword evidence="3" id="KW-1185">Reference proteome</keyword>
<proteinExistence type="predicted"/>
<dbReference type="InterPro" id="IPR002931">
    <property type="entry name" value="Transglutaminase-like"/>
</dbReference>